<feature type="region of interest" description="Disordered" evidence="1">
    <location>
        <begin position="1"/>
        <end position="20"/>
    </location>
</feature>
<keyword evidence="3" id="KW-1185">Reference proteome</keyword>
<evidence type="ECO:0000256" key="1">
    <source>
        <dbReference type="SAM" id="MobiDB-lite"/>
    </source>
</evidence>
<sequence length="266" mass="28696">MSASIRVGSTSSSNNSTSDATGTLQEALFWNNEGVKHLAGASARGGGNQQAMKCFYRTVHSVIRLSELTDVGNGDSVPFSQQVVFKQVHIASMPKLHDQCFYTFNHAFTIEHVHTGAIVDHYSVSLISTVALFNLALAFHLTGMLSNNKSKLFQAQHFYRLCMDVMGGGGGGQVENYNAMAVVGGLALNNQAQIAWHMFGACQTPQNHIHQLMDALKAKRDLLLHAANSQQRMDQCGAIVLDLAIVGEILFNLAILSTFSKLAGAA</sequence>
<comment type="caution">
    <text evidence="2">The sequence shown here is derived from an EMBL/GenBank/DDBJ whole genome shotgun (WGS) entry which is preliminary data.</text>
</comment>
<gene>
    <name evidence="2" type="ORF">SEMRO_146_G067510.1</name>
</gene>
<feature type="compositionally biased region" description="Low complexity" evidence="1">
    <location>
        <begin position="9"/>
        <end position="18"/>
    </location>
</feature>
<dbReference type="AlphaFoldDB" id="A0A9N8H820"/>
<evidence type="ECO:0000313" key="2">
    <source>
        <dbReference type="EMBL" id="CAB9502780.1"/>
    </source>
</evidence>
<reference evidence="2" key="1">
    <citation type="submission" date="2020-06" db="EMBL/GenBank/DDBJ databases">
        <authorList>
            <consortium name="Plant Systems Biology data submission"/>
        </authorList>
    </citation>
    <scope>NUCLEOTIDE SEQUENCE</scope>
    <source>
        <strain evidence="2">D6</strain>
    </source>
</reference>
<organism evidence="2 3">
    <name type="scientific">Seminavis robusta</name>
    <dbReference type="NCBI Taxonomy" id="568900"/>
    <lineage>
        <taxon>Eukaryota</taxon>
        <taxon>Sar</taxon>
        <taxon>Stramenopiles</taxon>
        <taxon>Ochrophyta</taxon>
        <taxon>Bacillariophyta</taxon>
        <taxon>Bacillariophyceae</taxon>
        <taxon>Bacillariophycidae</taxon>
        <taxon>Naviculales</taxon>
        <taxon>Naviculaceae</taxon>
        <taxon>Seminavis</taxon>
    </lineage>
</organism>
<dbReference type="EMBL" id="CAICTM010000145">
    <property type="protein sequence ID" value="CAB9502780.1"/>
    <property type="molecule type" value="Genomic_DNA"/>
</dbReference>
<name>A0A9N8H820_9STRA</name>
<evidence type="ECO:0000313" key="3">
    <source>
        <dbReference type="Proteomes" id="UP001153069"/>
    </source>
</evidence>
<proteinExistence type="predicted"/>
<dbReference type="Proteomes" id="UP001153069">
    <property type="component" value="Unassembled WGS sequence"/>
</dbReference>
<accession>A0A9N8H820</accession>
<protein>
    <submittedName>
        <fullName evidence="2">Uncharacterized protein</fullName>
    </submittedName>
</protein>